<keyword evidence="1" id="KW-0472">Membrane</keyword>
<dbReference type="EMBL" id="JACCAS010000001">
    <property type="protein sequence ID" value="NYH21233.1"/>
    <property type="molecule type" value="Genomic_DNA"/>
</dbReference>
<feature type="transmembrane region" description="Helical" evidence="1">
    <location>
        <begin position="12"/>
        <end position="35"/>
    </location>
</feature>
<protein>
    <submittedName>
        <fullName evidence="2">Putative membrane protein</fullName>
    </submittedName>
</protein>
<dbReference type="AlphaFoldDB" id="A0A7Y9WK49"/>
<reference evidence="2 3" key="1">
    <citation type="submission" date="2020-07" db="EMBL/GenBank/DDBJ databases">
        <title>Exploring microbial biodiversity for novel pathways involved in the catabolism of aromatic compounds derived from lignin.</title>
        <authorList>
            <person name="Elkins J."/>
        </authorList>
    </citation>
    <scope>NUCLEOTIDE SEQUENCE [LARGE SCALE GENOMIC DNA]</scope>
    <source>
        <strain evidence="2 3">H2C3C</strain>
    </source>
</reference>
<proteinExistence type="predicted"/>
<accession>A0A7Y9WK49</accession>
<dbReference type="RefSeq" id="WP_179742797.1">
    <property type="nucleotide sequence ID" value="NZ_JACCAS010000001.1"/>
</dbReference>
<evidence type="ECO:0000313" key="2">
    <source>
        <dbReference type="EMBL" id="NYH21233.1"/>
    </source>
</evidence>
<keyword evidence="1" id="KW-0812">Transmembrane</keyword>
<organism evidence="2 3">
    <name type="scientific">Paraburkholderia bryophila</name>
    <dbReference type="NCBI Taxonomy" id="420952"/>
    <lineage>
        <taxon>Bacteria</taxon>
        <taxon>Pseudomonadati</taxon>
        <taxon>Pseudomonadota</taxon>
        <taxon>Betaproteobacteria</taxon>
        <taxon>Burkholderiales</taxon>
        <taxon>Burkholderiaceae</taxon>
        <taxon>Paraburkholderia</taxon>
    </lineage>
</organism>
<keyword evidence="1" id="KW-1133">Transmembrane helix</keyword>
<keyword evidence="3" id="KW-1185">Reference proteome</keyword>
<evidence type="ECO:0000313" key="3">
    <source>
        <dbReference type="Proteomes" id="UP000540929"/>
    </source>
</evidence>
<gene>
    <name evidence="2" type="ORF">GGD40_000712</name>
</gene>
<name>A0A7Y9WK49_9BURK</name>
<comment type="caution">
    <text evidence="2">The sequence shown here is derived from an EMBL/GenBank/DDBJ whole genome shotgun (WGS) entry which is preliminary data.</text>
</comment>
<sequence>MRCSRGACALFNLLHASVVEQIVLFIGMGSMWLLVGCVEPLPPKAVVVETEQ</sequence>
<evidence type="ECO:0000256" key="1">
    <source>
        <dbReference type="SAM" id="Phobius"/>
    </source>
</evidence>
<dbReference type="Proteomes" id="UP000540929">
    <property type="component" value="Unassembled WGS sequence"/>
</dbReference>